<accession>A0A069DBR7</accession>
<keyword evidence="2" id="KW-1185">Reference proteome</keyword>
<proteinExistence type="predicted"/>
<protein>
    <submittedName>
        <fullName evidence="1">Uncharacterized protein</fullName>
    </submittedName>
</protein>
<dbReference type="STRING" id="1121097.GCA_000428125_00997"/>
<evidence type="ECO:0000313" key="2">
    <source>
        <dbReference type="Proteomes" id="UP000027601"/>
    </source>
</evidence>
<organism evidence="1 2">
    <name type="scientific">Bacteroides graminisolvens DSM 19988 = JCM 15093</name>
    <dbReference type="NCBI Taxonomy" id="1121097"/>
    <lineage>
        <taxon>Bacteria</taxon>
        <taxon>Pseudomonadati</taxon>
        <taxon>Bacteroidota</taxon>
        <taxon>Bacteroidia</taxon>
        <taxon>Bacteroidales</taxon>
        <taxon>Bacteroidaceae</taxon>
        <taxon>Bacteroides</taxon>
    </lineage>
</organism>
<comment type="caution">
    <text evidence="1">The sequence shown here is derived from an EMBL/GenBank/DDBJ whole genome shotgun (WGS) entry which is preliminary data.</text>
</comment>
<dbReference type="OrthoDB" id="965285at2"/>
<dbReference type="Proteomes" id="UP000027601">
    <property type="component" value="Unassembled WGS sequence"/>
</dbReference>
<gene>
    <name evidence="1" type="ORF">JCM15093_3012</name>
</gene>
<dbReference type="eggNOG" id="ENOG5032EMM">
    <property type="taxonomic scope" value="Bacteria"/>
</dbReference>
<dbReference type="Pfam" id="PF10902">
    <property type="entry name" value="WYL_2"/>
    <property type="match status" value="1"/>
</dbReference>
<dbReference type="RefSeq" id="WP_051260528.1">
    <property type="nucleotide sequence ID" value="NZ_BAJS01000028.1"/>
</dbReference>
<evidence type="ECO:0000313" key="1">
    <source>
        <dbReference type="EMBL" id="GAK37739.1"/>
    </source>
</evidence>
<sequence length="118" mass="13624">MDFMNQLRIKAVIIKQESGCSFSLAMEKASLAFNLIEKLHAGNVTFQYQKEDGTLREAEGTLCNYEYCFKRPYKPRHNTSFVVYYDVQRQAWRACKAANLIQICTPEHAIQPKSDLLP</sequence>
<dbReference type="InterPro" id="IPR024401">
    <property type="entry name" value="WYL_prot"/>
</dbReference>
<dbReference type="EMBL" id="BAJS01000028">
    <property type="protein sequence ID" value="GAK37739.1"/>
    <property type="molecule type" value="Genomic_DNA"/>
</dbReference>
<dbReference type="AlphaFoldDB" id="A0A069DBR7"/>
<name>A0A069DBR7_9BACE</name>
<reference evidence="1 2" key="1">
    <citation type="journal article" date="2015" name="Microbes Environ.">
        <title>Distribution and evolution of nitrogen fixation genes in the phylum bacteroidetes.</title>
        <authorList>
            <person name="Inoue J."/>
            <person name="Oshima K."/>
            <person name="Suda W."/>
            <person name="Sakamoto M."/>
            <person name="Iino T."/>
            <person name="Noda S."/>
            <person name="Hongoh Y."/>
            <person name="Hattori M."/>
            <person name="Ohkuma M."/>
        </authorList>
    </citation>
    <scope>NUCLEOTIDE SEQUENCE [LARGE SCALE GENOMIC DNA]</scope>
    <source>
        <strain evidence="1 2">JCM 15093</strain>
    </source>
</reference>